<dbReference type="InterPro" id="IPR032774">
    <property type="entry name" value="WG_beta_rep"/>
</dbReference>
<comment type="caution">
    <text evidence="1">The sequence shown here is derived from an EMBL/GenBank/DDBJ whole genome shotgun (WGS) entry which is preliminary data.</text>
</comment>
<dbReference type="NCBIfam" id="TIGR01509">
    <property type="entry name" value="HAD-SF-IA-v3"/>
    <property type="match status" value="1"/>
</dbReference>
<dbReference type="PANTHER" id="PTHR43481">
    <property type="entry name" value="FRUCTOSE-1-PHOSPHATE PHOSPHATASE"/>
    <property type="match status" value="1"/>
</dbReference>
<evidence type="ECO:0008006" key="2">
    <source>
        <dbReference type="Google" id="ProtNLM"/>
    </source>
</evidence>
<dbReference type="Pfam" id="PF13419">
    <property type="entry name" value="HAD_2"/>
    <property type="match status" value="1"/>
</dbReference>
<proteinExistence type="predicted"/>
<organism evidence="1">
    <name type="scientific">marine sediment metagenome</name>
    <dbReference type="NCBI Taxonomy" id="412755"/>
    <lineage>
        <taxon>unclassified sequences</taxon>
        <taxon>metagenomes</taxon>
        <taxon>ecological metagenomes</taxon>
    </lineage>
</organism>
<dbReference type="SUPFAM" id="SSF56784">
    <property type="entry name" value="HAD-like"/>
    <property type="match status" value="1"/>
</dbReference>
<dbReference type="CDD" id="cd07505">
    <property type="entry name" value="HAD_BPGM-like"/>
    <property type="match status" value="1"/>
</dbReference>
<protein>
    <recommendedName>
        <fullName evidence="2">WG repeat-containing protein</fullName>
    </recommendedName>
</protein>
<sequence>MKKLLITLVLIPFLGIAQTIENLEYISPFNNEVAAIKKGNEWGFIDQDGKVIIDFRNDLVLTKTGNATYPIFSNEKCLIAHQKDGILYYGYIDKTGKTVITPQFLNATNFEYDKALVLKVEKETIGYNDIFNKDVVSYHYFEVIIDKQGKAIDHLTQTGLIDKIDALVTASDVRHGKPHPETFLSVAKQIGIQPQNCVVFEDTQIGYQAAQAGGMDCILVKDGKIQLKT</sequence>
<gene>
    <name evidence="1" type="ORF">LCGC14_2033120</name>
</gene>
<dbReference type="AlphaFoldDB" id="A0A0F9H7J9"/>
<dbReference type="Pfam" id="PF14903">
    <property type="entry name" value="WG_beta_rep"/>
    <property type="match status" value="2"/>
</dbReference>
<dbReference type="PANTHER" id="PTHR43481:SF4">
    <property type="entry name" value="GLYCEROL-1-PHOSPHATE PHOSPHOHYDROLASE 1-RELATED"/>
    <property type="match status" value="1"/>
</dbReference>
<name>A0A0F9H7J9_9ZZZZ</name>
<dbReference type="InterPro" id="IPR036412">
    <property type="entry name" value="HAD-like_sf"/>
</dbReference>
<accession>A0A0F9H7J9</accession>
<evidence type="ECO:0000313" key="1">
    <source>
        <dbReference type="EMBL" id="KKL77615.1"/>
    </source>
</evidence>
<dbReference type="InterPro" id="IPR041492">
    <property type="entry name" value="HAD_2"/>
</dbReference>
<reference evidence="1" key="1">
    <citation type="journal article" date="2015" name="Nature">
        <title>Complex archaea that bridge the gap between prokaryotes and eukaryotes.</title>
        <authorList>
            <person name="Spang A."/>
            <person name="Saw J.H."/>
            <person name="Jorgensen S.L."/>
            <person name="Zaremba-Niedzwiedzka K."/>
            <person name="Martijn J."/>
            <person name="Lind A.E."/>
            <person name="van Eijk R."/>
            <person name="Schleper C."/>
            <person name="Guy L."/>
            <person name="Ettema T.J."/>
        </authorList>
    </citation>
    <scope>NUCLEOTIDE SEQUENCE</scope>
</reference>
<dbReference type="Gene3D" id="3.40.50.1000">
    <property type="entry name" value="HAD superfamily/HAD-like"/>
    <property type="match status" value="1"/>
</dbReference>
<dbReference type="InterPro" id="IPR051806">
    <property type="entry name" value="HAD-like_SPP"/>
</dbReference>
<dbReference type="GO" id="GO:0050308">
    <property type="term" value="F:sugar-phosphatase activity"/>
    <property type="evidence" value="ECO:0007669"/>
    <property type="project" value="TreeGrafter"/>
</dbReference>
<dbReference type="EMBL" id="LAZR01023700">
    <property type="protein sequence ID" value="KKL77615.1"/>
    <property type="molecule type" value="Genomic_DNA"/>
</dbReference>
<dbReference type="InterPro" id="IPR006439">
    <property type="entry name" value="HAD-SF_hydro_IA"/>
</dbReference>
<dbReference type="InterPro" id="IPR023214">
    <property type="entry name" value="HAD_sf"/>
</dbReference>